<dbReference type="PANTHER" id="PTHR30055:SF243">
    <property type="entry name" value="HTH-TYPE TRANSCRIPTIONAL REGULATOR RV1816"/>
    <property type="match status" value="1"/>
</dbReference>
<dbReference type="SUPFAM" id="SSF46689">
    <property type="entry name" value="Homeodomain-like"/>
    <property type="match status" value="1"/>
</dbReference>
<protein>
    <submittedName>
        <fullName evidence="7">TetR/AcrR family transcriptional regulator</fullName>
    </submittedName>
</protein>
<dbReference type="KEGG" id="sspb:CP982_23405"/>
<name>A0A5P2X8G7_STRST</name>
<dbReference type="Proteomes" id="UP000326505">
    <property type="component" value="Chromosome"/>
</dbReference>
<feature type="region of interest" description="Disordered" evidence="5">
    <location>
        <begin position="1"/>
        <end position="29"/>
    </location>
</feature>
<keyword evidence="2 4" id="KW-0238">DNA-binding</keyword>
<evidence type="ECO:0000256" key="4">
    <source>
        <dbReference type="PROSITE-ProRule" id="PRU00335"/>
    </source>
</evidence>
<dbReference type="OrthoDB" id="3210322at2"/>
<keyword evidence="3" id="KW-0804">Transcription</keyword>
<dbReference type="GO" id="GO:0003700">
    <property type="term" value="F:DNA-binding transcription factor activity"/>
    <property type="evidence" value="ECO:0007669"/>
    <property type="project" value="TreeGrafter"/>
</dbReference>
<dbReference type="Pfam" id="PF13305">
    <property type="entry name" value="TetR_C_33"/>
    <property type="match status" value="1"/>
</dbReference>
<dbReference type="InterPro" id="IPR050109">
    <property type="entry name" value="HTH-type_TetR-like_transc_reg"/>
</dbReference>
<evidence type="ECO:0000256" key="5">
    <source>
        <dbReference type="SAM" id="MobiDB-lite"/>
    </source>
</evidence>
<sequence length="273" mass="29850">MALLQAGVRGGRRGSRRRRTTGPYAEHRPNSKQCSIFVRRTMVLMTSPKEGASRRARHRAQTTAEIKATALKHLVEGGTDAVALRGIARDMGMAPGTFYSYFDTREALLAALAADAYRALAAHLRTAREGAREPAGRALAHGLAYRAWALAHPQEFRLLFSGRSPHAQTRDSTEAEYELCLGIVEIATTEGAADTASPYSWGDFDPAFTEVARAAFPALTPAVLARSLRLWGRLHGLVTLEIDGLLRPQITDPERLYRDELADITAWLNGSGL</sequence>
<evidence type="ECO:0000256" key="2">
    <source>
        <dbReference type="ARBA" id="ARBA00023125"/>
    </source>
</evidence>
<dbReference type="InterPro" id="IPR009057">
    <property type="entry name" value="Homeodomain-like_sf"/>
</dbReference>
<dbReference type="InterPro" id="IPR025996">
    <property type="entry name" value="MT1864/Rv1816-like_C"/>
</dbReference>
<feature type="DNA-binding region" description="H-T-H motif" evidence="4">
    <location>
        <begin position="83"/>
        <end position="102"/>
    </location>
</feature>
<dbReference type="Gene3D" id="1.10.357.10">
    <property type="entry name" value="Tetracycline Repressor, domain 2"/>
    <property type="match status" value="1"/>
</dbReference>
<dbReference type="PANTHER" id="PTHR30055">
    <property type="entry name" value="HTH-TYPE TRANSCRIPTIONAL REGULATOR RUTR"/>
    <property type="match status" value="1"/>
</dbReference>
<evidence type="ECO:0000256" key="1">
    <source>
        <dbReference type="ARBA" id="ARBA00023015"/>
    </source>
</evidence>
<dbReference type="AlphaFoldDB" id="A0A5P2X8G7"/>
<evidence type="ECO:0000259" key="6">
    <source>
        <dbReference type="PROSITE" id="PS50977"/>
    </source>
</evidence>
<evidence type="ECO:0000256" key="3">
    <source>
        <dbReference type="ARBA" id="ARBA00023163"/>
    </source>
</evidence>
<dbReference type="InterPro" id="IPR001647">
    <property type="entry name" value="HTH_TetR"/>
</dbReference>
<dbReference type="Pfam" id="PF00440">
    <property type="entry name" value="TetR_N"/>
    <property type="match status" value="1"/>
</dbReference>
<dbReference type="PROSITE" id="PS50977">
    <property type="entry name" value="HTH_TETR_2"/>
    <property type="match status" value="1"/>
</dbReference>
<dbReference type="InterPro" id="IPR036271">
    <property type="entry name" value="Tet_transcr_reg_TetR-rel_C_sf"/>
</dbReference>
<accession>A0A5P2X8G7</accession>
<dbReference type="EMBL" id="CP023690">
    <property type="protein sequence ID" value="QEV61287.1"/>
    <property type="molecule type" value="Genomic_DNA"/>
</dbReference>
<organism evidence="7 8">
    <name type="scientific">Streptomyces spectabilis</name>
    <dbReference type="NCBI Taxonomy" id="68270"/>
    <lineage>
        <taxon>Bacteria</taxon>
        <taxon>Bacillati</taxon>
        <taxon>Actinomycetota</taxon>
        <taxon>Actinomycetes</taxon>
        <taxon>Kitasatosporales</taxon>
        <taxon>Streptomycetaceae</taxon>
        <taxon>Streptomyces</taxon>
    </lineage>
</organism>
<evidence type="ECO:0000313" key="7">
    <source>
        <dbReference type="EMBL" id="QEV61287.1"/>
    </source>
</evidence>
<dbReference type="SUPFAM" id="SSF48498">
    <property type="entry name" value="Tetracyclin repressor-like, C-terminal domain"/>
    <property type="match status" value="1"/>
</dbReference>
<proteinExistence type="predicted"/>
<reference evidence="7 8" key="1">
    <citation type="submission" date="2017-09" db="EMBL/GenBank/DDBJ databases">
        <authorList>
            <person name="Lee N."/>
            <person name="Cho B.-K."/>
        </authorList>
    </citation>
    <scope>NUCLEOTIDE SEQUENCE [LARGE SCALE GENOMIC DNA]</scope>
    <source>
        <strain evidence="7 8">ATCC 27465</strain>
    </source>
</reference>
<dbReference type="GO" id="GO:0000976">
    <property type="term" value="F:transcription cis-regulatory region binding"/>
    <property type="evidence" value="ECO:0007669"/>
    <property type="project" value="TreeGrafter"/>
</dbReference>
<feature type="compositionally biased region" description="Basic residues" evidence="5">
    <location>
        <begin position="10"/>
        <end position="20"/>
    </location>
</feature>
<keyword evidence="1" id="KW-0805">Transcription regulation</keyword>
<feature type="domain" description="HTH tetR-type" evidence="6">
    <location>
        <begin position="60"/>
        <end position="120"/>
    </location>
</feature>
<evidence type="ECO:0000313" key="8">
    <source>
        <dbReference type="Proteomes" id="UP000326505"/>
    </source>
</evidence>
<gene>
    <name evidence="7" type="ORF">CP982_23405</name>
</gene>